<evidence type="ECO:0000313" key="3">
    <source>
        <dbReference type="Proteomes" id="UP000076079"/>
    </source>
</evidence>
<evidence type="ECO:0000313" key="2">
    <source>
        <dbReference type="EMBL" id="AMY11869.1"/>
    </source>
</evidence>
<feature type="signal peptide" evidence="1">
    <location>
        <begin position="1"/>
        <end position="24"/>
    </location>
</feature>
<evidence type="ECO:0000256" key="1">
    <source>
        <dbReference type="SAM" id="SignalP"/>
    </source>
</evidence>
<dbReference type="RefSeq" id="WP_110173380.1">
    <property type="nucleotide sequence ID" value="NZ_CP015136.1"/>
</dbReference>
<protein>
    <recommendedName>
        <fullName evidence="4">Phosphodiester glycosidase domain-containing protein</fullName>
    </recommendedName>
</protein>
<keyword evidence="1" id="KW-0732">Signal</keyword>
<feature type="chain" id="PRO_5007512055" description="Phosphodiester glycosidase domain-containing protein" evidence="1">
    <location>
        <begin position="25"/>
        <end position="301"/>
    </location>
</feature>
<proteinExistence type="predicted"/>
<organism evidence="2 3">
    <name type="scientific">Luteitalea pratensis</name>
    <dbReference type="NCBI Taxonomy" id="1855912"/>
    <lineage>
        <taxon>Bacteria</taxon>
        <taxon>Pseudomonadati</taxon>
        <taxon>Acidobacteriota</taxon>
        <taxon>Vicinamibacteria</taxon>
        <taxon>Vicinamibacterales</taxon>
        <taxon>Vicinamibacteraceae</taxon>
        <taxon>Luteitalea</taxon>
    </lineage>
</organism>
<reference evidence="2 3" key="1">
    <citation type="journal article" date="2016" name="Genome Announc.">
        <title>First Complete Genome Sequence of a Subdivision 6 Acidobacterium Strain.</title>
        <authorList>
            <person name="Huang S."/>
            <person name="Vieira S."/>
            <person name="Bunk B."/>
            <person name="Riedel T."/>
            <person name="Sproer C."/>
            <person name="Overmann J."/>
        </authorList>
    </citation>
    <scope>NUCLEOTIDE SEQUENCE [LARGE SCALE GENOMIC DNA]</scope>
    <source>
        <strain evidence="3">DSM 100886 HEG_-6_39</strain>
    </source>
</reference>
<dbReference type="STRING" id="1855912.LuPra_05136"/>
<dbReference type="EMBL" id="CP015136">
    <property type="protein sequence ID" value="AMY11869.1"/>
    <property type="molecule type" value="Genomic_DNA"/>
</dbReference>
<reference evidence="3" key="2">
    <citation type="submission" date="2016-04" db="EMBL/GenBank/DDBJ databases">
        <title>First Complete Genome Sequence of a Subdivision 6 Acidobacterium.</title>
        <authorList>
            <person name="Huang S."/>
            <person name="Vieira S."/>
            <person name="Bunk B."/>
            <person name="Riedel T."/>
            <person name="Sproeer C."/>
            <person name="Overmann J."/>
        </authorList>
    </citation>
    <scope>NUCLEOTIDE SEQUENCE [LARGE SCALE GENOMIC DNA]</scope>
    <source>
        <strain evidence="3">DSM 100886 HEG_-6_39</strain>
    </source>
</reference>
<evidence type="ECO:0008006" key="4">
    <source>
        <dbReference type="Google" id="ProtNLM"/>
    </source>
</evidence>
<keyword evidence="3" id="KW-1185">Reference proteome</keyword>
<name>A0A143PVP8_LUTPR</name>
<dbReference type="Proteomes" id="UP000076079">
    <property type="component" value="Chromosome"/>
</dbReference>
<accession>A0A143PVP8</accession>
<sequence length="301" mass="31989" precursor="true">MKRRARALIALARFALFPVVVQTAACGTESVTHDVRISVSDPTGRLGAPPWRIDAGMDVGGQVEYGSASPESPFRASISEVRGVHGLTSRSNEQRIGLNIPALGSGWWHGIVLISPDGTSEGYARFAHGGEAPDAETEVLLLRGTAKPNPHGNGWQLDLRIKIPPTPTPEVVAAKRLRRLARVVAPPGTCSFGLEGQPTSRLSDDAKVLVLADGDSRYEAFARPWMEALLHAGGCAVIDHTSVATKLRGQLLRDVTSRSALLQVSHAVGATMVLLADQKTGMAQLVEVASGRVLGMWSTSE</sequence>
<dbReference type="AlphaFoldDB" id="A0A143PVP8"/>
<dbReference type="KEGG" id="abac:LuPra_05136"/>
<gene>
    <name evidence="2" type="ORF">LuPra_05136</name>
</gene>